<dbReference type="CDD" id="cd16917">
    <property type="entry name" value="HATPase_UhpB-NarQ-NarX-like"/>
    <property type="match status" value="1"/>
</dbReference>
<evidence type="ECO:0000256" key="3">
    <source>
        <dbReference type="ARBA" id="ARBA00022553"/>
    </source>
</evidence>
<name>A0A1B1BJ91_9MICO</name>
<feature type="transmembrane region" description="Helical" evidence="9">
    <location>
        <begin position="151"/>
        <end position="171"/>
    </location>
</feature>
<dbReference type="EC" id="2.7.13.3" evidence="2"/>
<evidence type="ECO:0000256" key="7">
    <source>
        <dbReference type="ARBA" id="ARBA00022840"/>
    </source>
</evidence>
<feature type="transmembrane region" description="Helical" evidence="9">
    <location>
        <begin position="108"/>
        <end position="131"/>
    </location>
</feature>
<dbReference type="SUPFAM" id="SSF55874">
    <property type="entry name" value="ATPase domain of HSP90 chaperone/DNA topoisomerase II/histidine kinase"/>
    <property type="match status" value="1"/>
</dbReference>
<dbReference type="STRING" id="670052.PA27867_1643"/>
<keyword evidence="6" id="KW-0418">Kinase</keyword>
<sequence length="636" mass="66621">MSDLELLTRTGRYRWALEPSLGLGILLVWGALSLFTGGFDSLVSILLFATAVAISRLLPAAALITGAAATLAGIGGTLDDPAWLALLLVSGCIVTWGACLYGQPTLRYIALGVGLLVGAVLTGLLAMGVLTAGQRGIDGVLRFVLELGFRLTEGFLATAVLTGGWVLALVLRNRADRRAGQLAAPNGPPSAHWAETWVMLPVPTEWLTGPALVFGRQGFRPVSRRTLVIDAGVAGAFVLFGLLTDPRSNVLSLVVLAGFAAALVVRRLSPALALGIAWITALTQMAGGLEVLTSDVAVLAVLYVTAAYAERAVRWAGLVSVGIGAVLAAVYLSILQRGLNTVTEAKTQGDWGGLIWSAVAVFVASLAVLGLSWTLGLLMRTWQTARESRVTQHRAVEEQRVAQRSVVVEQERNRIARDMHDVVAHSLAVVIAQADGARYARAQNPEAVDEALSTISTTAREALGDVRILLTRLRQDDAAGPQPVLADLDRLVAQMRSTGLDIEWTTTGTPTTLGSGAQLAVYRIVQEALTNALRHGDAGRAVYLSLAWTDGWVAVTIDNAVGVTDAAGRAGEIGHGLPGMRERALLAGGSLAAESIGGRFIVAARLPAITTNALMKPAATLLADQPADATMPGAVQ</sequence>
<evidence type="ECO:0000313" key="11">
    <source>
        <dbReference type="EMBL" id="ANP72598.1"/>
    </source>
</evidence>
<dbReference type="InterPro" id="IPR036890">
    <property type="entry name" value="HATPase_C_sf"/>
</dbReference>
<dbReference type="KEGG" id="cart:PA27867_1643"/>
<dbReference type="RefSeq" id="WP_066595202.1">
    <property type="nucleotide sequence ID" value="NZ_CP016282.1"/>
</dbReference>
<reference evidence="11 12" key="1">
    <citation type="submission" date="2016-06" db="EMBL/GenBank/DDBJ databases">
        <title>Genome sequencing of Cryobacterium arcticum PAMC 27867.</title>
        <authorList>
            <person name="Lee J."/>
            <person name="Kim O.-S."/>
        </authorList>
    </citation>
    <scope>NUCLEOTIDE SEQUENCE [LARGE SCALE GENOMIC DNA]</scope>
    <source>
        <strain evidence="11 12">PAMC 27867</strain>
    </source>
</reference>
<keyword evidence="9" id="KW-0472">Membrane</keyword>
<feature type="transmembrane region" description="Helical" evidence="9">
    <location>
        <begin position="249"/>
        <end position="265"/>
    </location>
</feature>
<evidence type="ECO:0000256" key="1">
    <source>
        <dbReference type="ARBA" id="ARBA00000085"/>
    </source>
</evidence>
<dbReference type="PANTHER" id="PTHR24421">
    <property type="entry name" value="NITRATE/NITRITE SENSOR PROTEIN NARX-RELATED"/>
    <property type="match status" value="1"/>
</dbReference>
<gene>
    <name evidence="11" type="ORF">PA27867_1643</name>
</gene>
<protein>
    <recommendedName>
        <fullName evidence="2">histidine kinase</fullName>
        <ecNumber evidence="2">2.7.13.3</ecNumber>
    </recommendedName>
</protein>
<accession>A0A1B1BJ91</accession>
<keyword evidence="5" id="KW-0547">Nucleotide-binding</keyword>
<keyword evidence="9" id="KW-0812">Transmembrane</keyword>
<proteinExistence type="predicted"/>
<feature type="transmembrane region" description="Helical" evidence="9">
    <location>
        <begin position="316"/>
        <end position="334"/>
    </location>
</feature>
<evidence type="ECO:0000256" key="4">
    <source>
        <dbReference type="ARBA" id="ARBA00022679"/>
    </source>
</evidence>
<dbReference type="GO" id="GO:0005524">
    <property type="term" value="F:ATP binding"/>
    <property type="evidence" value="ECO:0007669"/>
    <property type="project" value="UniProtKB-KW"/>
</dbReference>
<evidence type="ECO:0000256" key="8">
    <source>
        <dbReference type="ARBA" id="ARBA00023012"/>
    </source>
</evidence>
<dbReference type="InterPro" id="IPR011712">
    <property type="entry name" value="Sig_transdc_His_kin_sub3_dim/P"/>
</dbReference>
<dbReference type="EMBL" id="CP016282">
    <property type="protein sequence ID" value="ANP72598.1"/>
    <property type="molecule type" value="Genomic_DNA"/>
</dbReference>
<evidence type="ECO:0000256" key="6">
    <source>
        <dbReference type="ARBA" id="ARBA00022777"/>
    </source>
</evidence>
<evidence type="ECO:0000256" key="5">
    <source>
        <dbReference type="ARBA" id="ARBA00022741"/>
    </source>
</evidence>
<feature type="domain" description="Histidine kinase/HSP90-like ATPase" evidence="10">
    <location>
        <begin position="516"/>
        <end position="608"/>
    </location>
</feature>
<dbReference type="InterPro" id="IPR003594">
    <property type="entry name" value="HATPase_dom"/>
</dbReference>
<dbReference type="SMART" id="SM00387">
    <property type="entry name" value="HATPase_c"/>
    <property type="match status" value="1"/>
</dbReference>
<dbReference type="Gene3D" id="1.20.5.1930">
    <property type="match status" value="1"/>
</dbReference>
<feature type="transmembrane region" description="Helical" evidence="9">
    <location>
        <begin position="20"/>
        <end position="50"/>
    </location>
</feature>
<feature type="transmembrane region" description="Helical" evidence="9">
    <location>
        <begin position="270"/>
        <end position="286"/>
    </location>
</feature>
<feature type="transmembrane region" description="Helical" evidence="9">
    <location>
        <begin position="226"/>
        <end position="243"/>
    </location>
</feature>
<dbReference type="Gene3D" id="3.30.565.10">
    <property type="entry name" value="Histidine kinase-like ATPase, C-terminal domain"/>
    <property type="match status" value="1"/>
</dbReference>
<dbReference type="InterPro" id="IPR055558">
    <property type="entry name" value="DUF7134"/>
</dbReference>
<dbReference type="GO" id="GO:0016020">
    <property type="term" value="C:membrane"/>
    <property type="evidence" value="ECO:0007669"/>
    <property type="project" value="InterPro"/>
</dbReference>
<keyword evidence="12" id="KW-1185">Reference proteome</keyword>
<evidence type="ECO:0000313" key="12">
    <source>
        <dbReference type="Proteomes" id="UP000092582"/>
    </source>
</evidence>
<dbReference type="PATRIC" id="fig|670052.7.peg.1698"/>
<dbReference type="InterPro" id="IPR050482">
    <property type="entry name" value="Sensor_HK_TwoCompSys"/>
</dbReference>
<dbReference type="Pfam" id="PF07730">
    <property type="entry name" value="HisKA_3"/>
    <property type="match status" value="1"/>
</dbReference>
<keyword evidence="9" id="KW-1133">Transmembrane helix</keyword>
<feature type="transmembrane region" description="Helical" evidence="9">
    <location>
        <begin position="354"/>
        <end position="379"/>
    </location>
</feature>
<evidence type="ECO:0000256" key="2">
    <source>
        <dbReference type="ARBA" id="ARBA00012438"/>
    </source>
</evidence>
<dbReference type="Pfam" id="PF23539">
    <property type="entry name" value="DUF7134"/>
    <property type="match status" value="1"/>
</dbReference>
<dbReference type="Proteomes" id="UP000092582">
    <property type="component" value="Chromosome 1"/>
</dbReference>
<comment type="catalytic activity">
    <reaction evidence="1">
        <text>ATP + protein L-histidine = ADP + protein N-phospho-L-histidine.</text>
        <dbReference type="EC" id="2.7.13.3"/>
    </reaction>
</comment>
<keyword evidence="4" id="KW-0808">Transferase</keyword>
<evidence type="ECO:0000256" key="9">
    <source>
        <dbReference type="SAM" id="Phobius"/>
    </source>
</evidence>
<dbReference type="PANTHER" id="PTHR24421:SF10">
    <property type="entry name" value="NITRATE_NITRITE SENSOR PROTEIN NARQ"/>
    <property type="match status" value="1"/>
</dbReference>
<keyword evidence="7" id="KW-0067">ATP-binding</keyword>
<dbReference type="GO" id="GO:0000155">
    <property type="term" value="F:phosphorelay sensor kinase activity"/>
    <property type="evidence" value="ECO:0007669"/>
    <property type="project" value="InterPro"/>
</dbReference>
<keyword evidence="3" id="KW-0597">Phosphoprotein</keyword>
<dbReference type="AlphaFoldDB" id="A0A1B1BJ91"/>
<feature type="transmembrane region" description="Helical" evidence="9">
    <location>
        <begin position="82"/>
        <end position="101"/>
    </location>
</feature>
<keyword evidence="8" id="KW-0902">Two-component regulatory system</keyword>
<evidence type="ECO:0000259" key="10">
    <source>
        <dbReference type="SMART" id="SM00387"/>
    </source>
</evidence>
<dbReference type="GO" id="GO:0046983">
    <property type="term" value="F:protein dimerization activity"/>
    <property type="evidence" value="ECO:0007669"/>
    <property type="project" value="InterPro"/>
</dbReference>
<organism evidence="11 12">
    <name type="scientific">Cryobacterium arcticum</name>
    <dbReference type="NCBI Taxonomy" id="670052"/>
    <lineage>
        <taxon>Bacteria</taxon>
        <taxon>Bacillati</taxon>
        <taxon>Actinomycetota</taxon>
        <taxon>Actinomycetes</taxon>
        <taxon>Micrococcales</taxon>
        <taxon>Microbacteriaceae</taxon>
        <taxon>Cryobacterium</taxon>
    </lineage>
</organism>